<dbReference type="AlphaFoldDB" id="A0A7D9DZN7"/>
<gene>
    <name evidence="1" type="ORF">PACLA_8A023690</name>
</gene>
<proteinExistence type="predicted"/>
<dbReference type="EMBL" id="CACRXK020002902">
    <property type="protein sequence ID" value="CAB3996594.1"/>
    <property type="molecule type" value="Genomic_DNA"/>
</dbReference>
<evidence type="ECO:0000313" key="1">
    <source>
        <dbReference type="EMBL" id="CAB3996594.1"/>
    </source>
</evidence>
<protein>
    <submittedName>
        <fullName evidence="1">Uncharacterized protein</fullName>
    </submittedName>
</protein>
<keyword evidence="2" id="KW-1185">Reference proteome</keyword>
<comment type="caution">
    <text evidence="1">The sequence shown here is derived from an EMBL/GenBank/DDBJ whole genome shotgun (WGS) entry which is preliminary data.</text>
</comment>
<sequence>MECDGENSDMVQLFWECFSEILKKESGNNDYQFNPRGWITDMACSNVEGLKRVFGPDVVGRIKLCEFHFKECRNHQS</sequence>
<organism evidence="1 2">
    <name type="scientific">Paramuricea clavata</name>
    <name type="common">Red gorgonian</name>
    <name type="synonym">Violescent sea-whip</name>
    <dbReference type="NCBI Taxonomy" id="317549"/>
    <lineage>
        <taxon>Eukaryota</taxon>
        <taxon>Metazoa</taxon>
        <taxon>Cnidaria</taxon>
        <taxon>Anthozoa</taxon>
        <taxon>Octocorallia</taxon>
        <taxon>Malacalcyonacea</taxon>
        <taxon>Plexauridae</taxon>
        <taxon>Paramuricea</taxon>
    </lineage>
</organism>
<name>A0A7D9DZN7_PARCT</name>
<evidence type="ECO:0000313" key="2">
    <source>
        <dbReference type="Proteomes" id="UP001152795"/>
    </source>
</evidence>
<accession>A0A7D9DZN7</accession>
<dbReference type="Proteomes" id="UP001152795">
    <property type="component" value="Unassembled WGS sequence"/>
</dbReference>
<reference evidence="1" key="1">
    <citation type="submission" date="2020-04" db="EMBL/GenBank/DDBJ databases">
        <authorList>
            <person name="Alioto T."/>
            <person name="Alioto T."/>
            <person name="Gomez Garrido J."/>
        </authorList>
    </citation>
    <scope>NUCLEOTIDE SEQUENCE</scope>
    <source>
        <strain evidence="1">A484AB</strain>
    </source>
</reference>